<dbReference type="Gene3D" id="2.40.50.100">
    <property type="match status" value="1"/>
</dbReference>
<evidence type="ECO:0000256" key="3">
    <source>
        <dbReference type="ARBA" id="ARBA00022840"/>
    </source>
</evidence>
<keyword evidence="2" id="KW-0547">Nucleotide-binding</keyword>
<dbReference type="Gene3D" id="2.40.50.140">
    <property type="entry name" value="Nucleic acid-binding proteins"/>
    <property type="match status" value="1"/>
</dbReference>
<dbReference type="InterPro" id="IPR012340">
    <property type="entry name" value="NA-bd_OB-fold"/>
</dbReference>
<comment type="caution">
    <text evidence="6">The sequence shown here is derived from an EMBL/GenBank/DDBJ whole genome shotgun (WGS) entry which is preliminary data.</text>
</comment>
<evidence type="ECO:0000313" key="7">
    <source>
        <dbReference type="Proteomes" id="UP000824044"/>
    </source>
</evidence>
<keyword evidence="1" id="KW-0813">Transport</keyword>
<reference evidence="6" key="1">
    <citation type="journal article" date="2021" name="PeerJ">
        <title>Extensive microbial diversity within the chicken gut microbiome revealed by metagenomics and culture.</title>
        <authorList>
            <person name="Gilroy R."/>
            <person name="Ravi A."/>
            <person name="Getino M."/>
            <person name="Pursley I."/>
            <person name="Horton D.L."/>
            <person name="Alikhan N.F."/>
            <person name="Baker D."/>
            <person name="Gharbi K."/>
            <person name="Hall N."/>
            <person name="Watson M."/>
            <person name="Adriaenssens E.M."/>
            <person name="Foster-Nyarko E."/>
            <person name="Jarju S."/>
            <person name="Secka A."/>
            <person name="Antonio M."/>
            <person name="Oren A."/>
            <person name="Chaudhuri R.R."/>
            <person name="La Ragione R."/>
            <person name="Hildebrand F."/>
            <person name="Pallen M.J."/>
        </authorList>
    </citation>
    <scope>NUCLEOTIDE SEQUENCE</scope>
    <source>
        <strain evidence="6">CHK33-5263</strain>
    </source>
</reference>
<dbReference type="PROSITE" id="PS50893">
    <property type="entry name" value="ABC_TRANSPORTER_2"/>
    <property type="match status" value="1"/>
</dbReference>
<dbReference type="AlphaFoldDB" id="A0A9D2IUQ3"/>
<dbReference type="InterPro" id="IPR027417">
    <property type="entry name" value="P-loop_NTPase"/>
</dbReference>
<evidence type="ECO:0000256" key="2">
    <source>
        <dbReference type="ARBA" id="ARBA00022741"/>
    </source>
</evidence>
<name>A0A9D2IUQ3_9FIRM</name>
<evidence type="ECO:0000313" key="6">
    <source>
        <dbReference type="EMBL" id="HIZ23956.1"/>
    </source>
</evidence>
<dbReference type="EMBL" id="DXBS01000013">
    <property type="protein sequence ID" value="HIZ23956.1"/>
    <property type="molecule type" value="Genomic_DNA"/>
</dbReference>
<dbReference type="Pfam" id="PF08402">
    <property type="entry name" value="TOBE_2"/>
    <property type="match status" value="1"/>
</dbReference>
<gene>
    <name evidence="6" type="primary">ugpC</name>
    <name evidence="6" type="ORF">H9812_00550</name>
</gene>
<reference evidence="6" key="2">
    <citation type="submission" date="2021-04" db="EMBL/GenBank/DDBJ databases">
        <authorList>
            <person name="Gilroy R."/>
        </authorList>
    </citation>
    <scope>NUCLEOTIDE SEQUENCE</scope>
    <source>
        <strain evidence="6">CHK33-5263</strain>
    </source>
</reference>
<dbReference type="SUPFAM" id="SSF52540">
    <property type="entry name" value="P-loop containing nucleoside triphosphate hydrolases"/>
    <property type="match status" value="1"/>
</dbReference>
<dbReference type="GO" id="GO:0005524">
    <property type="term" value="F:ATP binding"/>
    <property type="evidence" value="ECO:0007669"/>
    <property type="project" value="UniProtKB-KW"/>
</dbReference>
<dbReference type="CDD" id="cd03301">
    <property type="entry name" value="ABC_MalK_N"/>
    <property type="match status" value="1"/>
</dbReference>
<dbReference type="GO" id="GO:0055052">
    <property type="term" value="C:ATP-binding cassette (ABC) transporter complex, substrate-binding subunit-containing"/>
    <property type="evidence" value="ECO:0007669"/>
    <property type="project" value="TreeGrafter"/>
</dbReference>
<feature type="domain" description="ABC transporter" evidence="5">
    <location>
        <begin position="4"/>
        <end position="235"/>
    </location>
</feature>
<sequence>MSGLLLKNINKIYPGGNQAVFNFCLDIRDKEFIVFVGPSGCGKSTTLRMIAGLEEISSGELYIDGKLVNDVVPKDRDIAMVFQNYALYPHMSVYENMAFGLKLRKVPKDVIDEKVKAAAEILGITDYLSRKPKALSGGQRQRVALGRTIVREPKVFLLDEPLSNLDAKLRAQMRTEISKLHVRLATTFIYVTHDQIEAMTMCTRIVVMKDGFMQQVDTPQNLYDYPINLFVAGFIGTPQMNFFKNSTITEEDGKVYVNFIGGNKILLPKSMVAKIKNLEEYANTGKTVTLGVRPEDIHEDQAFISTSPDTVVKARIDVIEKLGAETQIYCDLEYEQDKNIIVDNASQMIAKISSRASVELGEIVELAFDAKHIHLFDGYTESTMLERDEHYEVIPENAEGAAFVPPTPQEMQAQIDAARVVTKEMKKQAKYDAKMAARRKAAEEKQAAEQPEDKSDSNTPEA</sequence>
<dbReference type="GO" id="GO:0140359">
    <property type="term" value="F:ABC-type transporter activity"/>
    <property type="evidence" value="ECO:0007669"/>
    <property type="project" value="InterPro"/>
</dbReference>
<dbReference type="PANTHER" id="PTHR43875:SF1">
    <property type="entry name" value="OSMOPROTECTIVE COMPOUNDS UPTAKE ATP-BINDING PROTEIN GGTA"/>
    <property type="match status" value="1"/>
</dbReference>
<protein>
    <submittedName>
        <fullName evidence="6">Sn-glycerol-3-phosphate ABC transporter ATP-binding protein UgpC</fullName>
    </submittedName>
</protein>
<feature type="region of interest" description="Disordered" evidence="4">
    <location>
        <begin position="431"/>
        <end position="462"/>
    </location>
</feature>
<dbReference type="InterPro" id="IPR015855">
    <property type="entry name" value="ABC_transpr_MalK-like"/>
</dbReference>
<dbReference type="InterPro" id="IPR003593">
    <property type="entry name" value="AAA+_ATPase"/>
</dbReference>
<organism evidence="6 7">
    <name type="scientific">Candidatus Gallimonas intestinigallinarum</name>
    <dbReference type="NCBI Taxonomy" id="2838604"/>
    <lineage>
        <taxon>Bacteria</taxon>
        <taxon>Bacillati</taxon>
        <taxon>Bacillota</taxon>
        <taxon>Clostridia</taxon>
        <taxon>Candidatus Gallimonas</taxon>
    </lineage>
</organism>
<dbReference type="GO" id="GO:0008643">
    <property type="term" value="P:carbohydrate transport"/>
    <property type="evidence" value="ECO:0007669"/>
    <property type="project" value="InterPro"/>
</dbReference>
<evidence type="ECO:0000256" key="1">
    <source>
        <dbReference type="ARBA" id="ARBA00022448"/>
    </source>
</evidence>
<dbReference type="FunFam" id="3.40.50.300:FF:000042">
    <property type="entry name" value="Maltose/maltodextrin ABC transporter, ATP-binding protein"/>
    <property type="match status" value="1"/>
</dbReference>
<feature type="compositionally biased region" description="Basic and acidic residues" evidence="4">
    <location>
        <begin position="431"/>
        <end position="456"/>
    </location>
</feature>
<evidence type="ECO:0000256" key="4">
    <source>
        <dbReference type="SAM" id="MobiDB-lite"/>
    </source>
</evidence>
<dbReference type="PROSITE" id="PS00211">
    <property type="entry name" value="ABC_TRANSPORTER_1"/>
    <property type="match status" value="1"/>
</dbReference>
<dbReference type="InterPro" id="IPR008995">
    <property type="entry name" value="Mo/tungstate-bd_C_term_dom"/>
</dbReference>
<accession>A0A9D2IUQ3</accession>
<dbReference type="InterPro" id="IPR003439">
    <property type="entry name" value="ABC_transporter-like_ATP-bd"/>
</dbReference>
<dbReference type="Gene3D" id="3.40.50.300">
    <property type="entry name" value="P-loop containing nucleotide triphosphate hydrolases"/>
    <property type="match status" value="1"/>
</dbReference>
<dbReference type="SMART" id="SM00382">
    <property type="entry name" value="AAA"/>
    <property type="match status" value="1"/>
</dbReference>
<dbReference type="InterPro" id="IPR047641">
    <property type="entry name" value="ABC_transpr_MalK/UgpC-like"/>
</dbReference>
<dbReference type="SUPFAM" id="SSF50331">
    <property type="entry name" value="MOP-like"/>
    <property type="match status" value="1"/>
</dbReference>
<dbReference type="GO" id="GO:0016887">
    <property type="term" value="F:ATP hydrolysis activity"/>
    <property type="evidence" value="ECO:0007669"/>
    <property type="project" value="InterPro"/>
</dbReference>
<keyword evidence="3 6" id="KW-0067">ATP-binding</keyword>
<dbReference type="Proteomes" id="UP000824044">
    <property type="component" value="Unassembled WGS sequence"/>
</dbReference>
<evidence type="ECO:0000259" key="5">
    <source>
        <dbReference type="PROSITE" id="PS50893"/>
    </source>
</evidence>
<dbReference type="InterPro" id="IPR013611">
    <property type="entry name" value="Transp-assoc_OB_typ2"/>
</dbReference>
<dbReference type="InterPro" id="IPR017871">
    <property type="entry name" value="ABC_transporter-like_CS"/>
</dbReference>
<proteinExistence type="predicted"/>
<dbReference type="PANTHER" id="PTHR43875">
    <property type="entry name" value="MALTODEXTRIN IMPORT ATP-BINDING PROTEIN MSMX"/>
    <property type="match status" value="1"/>
</dbReference>
<dbReference type="NCBIfam" id="NF008653">
    <property type="entry name" value="PRK11650.1"/>
    <property type="match status" value="1"/>
</dbReference>
<dbReference type="Pfam" id="PF00005">
    <property type="entry name" value="ABC_tran"/>
    <property type="match status" value="1"/>
</dbReference>